<evidence type="ECO:0000313" key="1">
    <source>
        <dbReference type="EMBL" id="PFJ38835.1"/>
    </source>
</evidence>
<reference evidence="1 2" key="1">
    <citation type="submission" date="2017-09" db="EMBL/GenBank/DDBJ databases">
        <title>Large-scale bioinformatics analysis of Bacillus genomes uncovers conserved roles of natural products in bacterial physiology.</title>
        <authorList>
            <consortium name="Agbiome Team Llc"/>
            <person name="Bleich R.M."/>
            <person name="Grubbs K.J."/>
            <person name="Santa Maria K.C."/>
            <person name="Allen S.E."/>
            <person name="Farag S."/>
            <person name="Shank E.A."/>
            <person name="Bowers A."/>
        </authorList>
    </citation>
    <scope>NUCLEOTIDE SEQUENCE [LARGE SCALE GENOMIC DNA]</scope>
    <source>
        <strain evidence="1 2">AFS085496</strain>
    </source>
</reference>
<dbReference type="EMBL" id="NUVX01000030">
    <property type="protein sequence ID" value="PFJ38835.1"/>
    <property type="molecule type" value="Genomic_DNA"/>
</dbReference>
<protein>
    <submittedName>
        <fullName evidence="1">Uncharacterized protein</fullName>
    </submittedName>
</protein>
<sequence>MKVYVGHQNVTNEGLHNLILNSEILKKHQFIFSENVTNEKECLKKCEVMIADVSYPTIPLGIEMGWADNYKIDIICVCVKGTAISSHLTRMSKEILIYTESVDLVEKLEWLFETQYNRNKKLRE</sequence>
<accession>A0A9X6WMA1</accession>
<proteinExistence type="predicted"/>
<name>A0A9X6WMA1_BACTU</name>
<dbReference type="AlphaFoldDB" id="A0A9X6WMA1"/>
<dbReference type="Proteomes" id="UP000224003">
    <property type="component" value="Unassembled WGS sequence"/>
</dbReference>
<organism evidence="1 2">
    <name type="scientific">Bacillus thuringiensis</name>
    <dbReference type="NCBI Taxonomy" id="1428"/>
    <lineage>
        <taxon>Bacteria</taxon>
        <taxon>Bacillati</taxon>
        <taxon>Bacillota</taxon>
        <taxon>Bacilli</taxon>
        <taxon>Bacillales</taxon>
        <taxon>Bacillaceae</taxon>
        <taxon>Bacillus</taxon>
        <taxon>Bacillus cereus group</taxon>
    </lineage>
</organism>
<gene>
    <name evidence="1" type="ORF">COJ15_17310</name>
</gene>
<evidence type="ECO:0000313" key="2">
    <source>
        <dbReference type="Proteomes" id="UP000224003"/>
    </source>
</evidence>
<dbReference type="RefSeq" id="WP_098006456.1">
    <property type="nucleotide sequence ID" value="NZ_NUVX01000030.1"/>
</dbReference>
<comment type="caution">
    <text evidence="1">The sequence shown here is derived from an EMBL/GenBank/DDBJ whole genome shotgun (WGS) entry which is preliminary data.</text>
</comment>
<dbReference type="Gene3D" id="3.40.50.450">
    <property type="match status" value="1"/>
</dbReference>